<evidence type="ECO:0000313" key="2">
    <source>
        <dbReference type="EMBL" id="MXO93403.1"/>
    </source>
</evidence>
<keyword evidence="1" id="KW-0802">TPR repeat</keyword>
<sequence>MTDIDASRASGPKELFMRYAPLAAALSLFVAVTASMGSAQDYRADPRAASLVSEGRAQLARGETQAAVDSFEAALTIDPAYTDVYIDLANAARAEGLQGKAIHFYREVLERDPGNLAAISGEGEALVEKGALTAARENLATLTSLCGETCEQTQTLAAAIDRGPVVLTAEAVQPGEGVSQN</sequence>
<dbReference type="Gene3D" id="1.25.40.10">
    <property type="entry name" value="Tetratricopeptide repeat domain"/>
    <property type="match status" value="1"/>
</dbReference>
<dbReference type="SMART" id="SM00028">
    <property type="entry name" value="TPR"/>
    <property type="match status" value="2"/>
</dbReference>
<dbReference type="SUPFAM" id="SSF48452">
    <property type="entry name" value="TPR-like"/>
    <property type="match status" value="1"/>
</dbReference>
<keyword evidence="3" id="KW-1185">Reference proteome</keyword>
<feature type="repeat" description="TPR" evidence="1">
    <location>
        <begin position="48"/>
        <end position="81"/>
    </location>
</feature>
<reference evidence="2 3" key="1">
    <citation type="submission" date="2019-12" db="EMBL/GenBank/DDBJ databases">
        <title>Genomic-based taxomic classification of the family Erythrobacteraceae.</title>
        <authorList>
            <person name="Xu L."/>
        </authorList>
    </citation>
    <scope>NUCLEOTIDE SEQUENCE [LARGE SCALE GENOMIC DNA]</scope>
    <source>
        <strain evidence="2 3">RC4-10-4</strain>
    </source>
</reference>
<organism evidence="2 3">
    <name type="scientific">Aurantiacibacter arachoides</name>
    <dbReference type="NCBI Taxonomy" id="1850444"/>
    <lineage>
        <taxon>Bacteria</taxon>
        <taxon>Pseudomonadati</taxon>
        <taxon>Pseudomonadota</taxon>
        <taxon>Alphaproteobacteria</taxon>
        <taxon>Sphingomonadales</taxon>
        <taxon>Erythrobacteraceae</taxon>
        <taxon>Aurantiacibacter</taxon>
    </lineage>
</organism>
<dbReference type="OrthoDB" id="8480982at2"/>
<dbReference type="Pfam" id="PF13181">
    <property type="entry name" value="TPR_8"/>
    <property type="match status" value="2"/>
</dbReference>
<dbReference type="RefSeq" id="WP_160731841.1">
    <property type="nucleotide sequence ID" value="NZ_BMJK01000001.1"/>
</dbReference>
<dbReference type="EMBL" id="WTYH01000001">
    <property type="protein sequence ID" value="MXO93403.1"/>
    <property type="molecule type" value="Genomic_DNA"/>
</dbReference>
<protein>
    <recommendedName>
        <fullName evidence="4">Tetratricopeptide repeat protein</fullName>
    </recommendedName>
</protein>
<name>A0A844ZZ05_9SPHN</name>
<dbReference type="PROSITE" id="PS50005">
    <property type="entry name" value="TPR"/>
    <property type="match status" value="2"/>
</dbReference>
<proteinExistence type="predicted"/>
<evidence type="ECO:0000256" key="1">
    <source>
        <dbReference type="PROSITE-ProRule" id="PRU00339"/>
    </source>
</evidence>
<evidence type="ECO:0000313" key="3">
    <source>
        <dbReference type="Proteomes" id="UP000460626"/>
    </source>
</evidence>
<gene>
    <name evidence="2" type="ORF">GRI62_07265</name>
</gene>
<evidence type="ECO:0008006" key="4">
    <source>
        <dbReference type="Google" id="ProtNLM"/>
    </source>
</evidence>
<dbReference type="Proteomes" id="UP000460626">
    <property type="component" value="Unassembled WGS sequence"/>
</dbReference>
<dbReference type="InterPro" id="IPR019734">
    <property type="entry name" value="TPR_rpt"/>
</dbReference>
<dbReference type="InterPro" id="IPR011990">
    <property type="entry name" value="TPR-like_helical_dom_sf"/>
</dbReference>
<comment type="caution">
    <text evidence="2">The sequence shown here is derived from an EMBL/GenBank/DDBJ whole genome shotgun (WGS) entry which is preliminary data.</text>
</comment>
<feature type="repeat" description="TPR" evidence="1">
    <location>
        <begin position="82"/>
        <end position="115"/>
    </location>
</feature>
<accession>A0A844ZZ05</accession>
<dbReference type="AlphaFoldDB" id="A0A844ZZ05"/>